<dbReference type="InterPro" id="IPR008634">
    <property type="entry name" value="Gas-vesicle_GvpO"/>
</dbReference>
<dbReference type="EMBL" id="WJHE01000533">
    <property type="protein sequence ID" value="MST33242.1"/>
    <property type="molecule type" value="Genomic_DNA"/>
</dbReference>
<feature type="compositionally biased region" description="Low complexity" evidence="1">
    <location>
        <begin position="94"/>
        <end position="104"/>
    </location>
</feature>
<dbReference type="Pfam" id="PF05800">
    <property type="entry name" value="GvpO"/>
    <property type="match status" value="1"/>
</dbReference>
<keyword evidence="3" id="KW-1185">Reference proteome</keyword>
<evidence type="ECO:0000313" key="2">
    <source>
        <dbReference type="EMBL" id="MST33242.1"/>
    </source>
</evidence>
<feature type="compositionally biased region" description="Low complexity" evidence="1">
    <location>
        <begin position="163"/>
        <end position="180"/>
    </location>
</feature>
<feature type="compositionally biased region" description="Basic residues" evidence="1">
    <location>
        <begin position="108"/>
        <end position="139"/>
    </location>
</feature>
<organism evidence="2 3">
    <name type="scientific">Acidiferrimicrobium australe</name>
    <dbReference type="NCBI Taxonomy" id="2664430"/>
    <lineage>
        <taxon>Bacteria</taxon>
        <taxon>Bacillati</taxon>
        <taxon>Actinomycetota</taxon>
        <taxon>Acidimicrobiia</taxon>
        <taxon>Acidimicrobiales</taxon>
        <taxon>Acidimicrobiaceae</taxon>
        <taxon>Acidiferrimicrobium</taxon>
    </lineage>
</organism>
<reference evidence="2 3" key="1">
    <citation type="submission" date="2019-11" db="EMBL/GenBank/DDBJ databases">
        <title>Acidiferrimicrobium australis gen. nov., sp. nov., an acidophilic and obligately heterotrophic, member of the Actinobacteria that catalyses dissimilatory oxido- reduction of iron isolated from metal-rich acidic water in Chile.</title>
        <authorList>
            <person name="Gonzalez D."/>
            <person name="Huber K."/>
            <person name="Hedrich S."/>
            <person name="Rojas-Villalobos C."/>
            <person name="Quatrini R."/>
            <person name="Dinamarca M.A."/>
            <person name="Schwarz A."/>
            <person name="Canales C."/>
            <person name="Nancucheo I."/>
        </authorList>
    </citation>
    <scope>NUCLEOTIDE SEQUENCE [LARGE SCALE GENOMIC DNA]</scope>
    <source>
        <strain evidence="2 3">USS-CCA1</strain>
    </source>
</reference>
<accession>A0ABW9QTR2</accession>
<proteinExistence type="predicted"/>
<name>A0ABW9QTR2_9ACTN</name>
<sequence length="225" mass="24473">MPRCSTRKASFATSAVAGARPLVIRLLLRRRFGRERPLLADPAGARGRGCYRPERGLPRDGGTAPTTPPARRRLGRWSNHSRTCWPGPTAPATRSGNCSSSSPPSGRPSRRRPPRRTRRSRACARRFARPRRRCARPARPKPASTSPVRCGPPPTCSPGRAEPLPGRRGSGAAAPPSALPGAVELERVPATTSVLASYEAELDEEGTLLGYGRLRRYYRNQADPE</sequence>
<gene>
    <name evidence="2" type="ORF">GHK86_10985</name>
</gene>
<protein>
    <submittedName>
        <fullName evidence="2">Uncharacterized protein</fullName>
    </submittedName>
</protein>
<comment type="caution">
    <text evidence="2">The sequence shown here is derived from an EMBL/GenBank/DDBJ whole genome shotgun (WGS) entry which is preliminary data.</text>
</comment>
<feature type="region of interest" description="Disordered" evidence="1">
    <location>
        <begin position="39"/>
        <end position="180"/>
    </location>
</feature>
<evidence type="ECO:0000313" key="3">
    <source>
        <dbReference type="Proteomes" id="UP000437736"/>
    </source>
</evidence>
<evidence type="ECO:0000256" key="1">
    <source>
        <dbReference type="SAM" id="MobiDB-lite"/>
    </source>
</evidence>
<dbReference type="Proteomes" id="UP000437736">
    <property type="component" value="Unassembled WGS sequence"/>
</dbReference>